<reference evidence="3" key="1">
    <citation type="submission" date="2022-12" db="EMBL/GenBank/DDBJ databases">
        <title>Reference genome sequencing for broad-spectrum identification of bacterial and archaeal isolates by mass spectrometry.</title>
        <authorList>
            <person name="Sekiguchi Y."/>
            <person name="Tourlousse D.M."/>
        </authorList>
    </citation>
    <scope>NUCLEOTIDE SEQUENCE</scope>
    <source>
        <strain evidence="3">301</strain>
    </source>
</reference>
<comment type="similarity">
    <text evidence="1">Belongs to the amidase family.</text>
</comment>
<dbReference type="EMBL" id="BSDO01000003">
    <property type="protein sequence ID" value="GLI22828.1"/>
    <property type="molecule type" value="Genomic_DNA"/>
</dbReference>
<proteinExistence type="inferred from homology"/>
<accession>A0A9W6CI45</accession>
<comment type="caution">
    <text evidence="3">The sequence shown here is derived from an EMBL/GenBank/DDBJ whole genome shotgun (WGS) entry which is preliminary data.</text>
</comment>
<dbReference type="AlphaFoldDB" id="A0A9W6CI45"/>
<evidence type="ECO:0000313" key="4">
    <source>
        <dbReference type="Proteomes" id="UP001144397"/>
    </source>
</evidence>
<evidence type="ECO:0000256" key="1">
    <source>
        <dbReference type="ARBA" id="ARBA00009199"/>
    </source>
</evidence>
<protein>
    <submittedName>
        <fullName evidence="3">Amidase</fullName>
    </submittedName>
</protein>
<dbReference type="Pfam" id="PF01425">
    <property type="entry name" value="Amidase"/>
    <property type="match status" value="1"/>
</dbReference>
<organism evidence="3 4">
    <name type="scientific">Xanthobacter flavus</name>
    <dbReference type="NCBI Taxonomy" id="281"/>
    <lineage>
        <taxon>Bacteria</taxon>
        <taxon>Pseudomonadati</taxon>
        <taxon>Pseudomonadota</taxon>
        <taxon>Alphaproteobacteria</taxon>
        <taxon>Hyphomicrobiales</taxon>
        <taxon>Xanthobacteraceae</taxon>
        <taxon>Xanthobacter</taxon>
    </lineage>
</organism>
<evidence type="ECO:0000259" key="2">
    <source>
        <dbReference type="Pfam" id="PF01425"/>
    </source>
</evidence>
<dbReference type="Proteomes" id="UP001144397">
    <property type="component" value="Unassembled WGS sequence"/>
</dbReference>
<evidence type="ECO:0000313" key="3">
    <source>
        <dbReference type="EMBL" id="GLI22828.1"/>
    </source>
</evidence>
<dbReference type="InterPro" id="IPR023631">
    <property type="entry name" value="Amidase_dom"/>
</dbReference>
<dbReference type="InterPro" id="IPR000120">
    <property type="entry name" value="Amidase"/>
</dbReference>
<dbReference type="PANTHER" id="PTHR11895:SF151">
    <property type="entry name" value="GLUTAMYL-TRNA(GLN) AMIDOTRANSFERASE SUBUNIT A"/>
    <property type="match status" value="1"/>
</dbReference>
<dbReference type="GO" id="GO:0003824">
    <property type="term" value="F:catalytic activity"/>
    <property type="evidence" value="ECO:0007669"/>
    <property type="project" value="InterPro"/>
</dbReference>
<feature type="domain" description="Amidase" evidence="2">
    <location>
        <begin position="29"/>
        <end position="414"/>
    </location>
</feature>
<dbReference type="Gene3D" id="3.90.1300.10">
    <property type="entry name" value="Amidase signature (AS) domain"/>
    <property type="match status" value="1"/>
</dbReference>
<gene>
    <name evidence="3" type="ORF">XFLAVUS301_25020</name>
</gene>
<sequence length="427" mass="44301">MPQSERMSLLSARDLAADIRSGRTTPEAVLEQVAAAIAEQEGAVGAFVTLDLDSARAAARVPGLAAMPLAGLPVGVKDILDTRDMPTTYGSPIYAGYRPRTDAPVVAMTRRAGGLVVGKTETTEFAFLQPTRTRNPRRLTFSPGGSSAGSAAAVAAGMLPLALGTQTGGSVIRPAAFCGVTGYKPTFRLLPTLGMKTFSWHLDTVGLFGARVRDVAFAADAIAGRGLDIGDETAQAPRIAIVRTARASVASPDAHAALEAAARAAEARGARIFDLELPEALEAADTIHGTVQDFEAALALGDELTYDGDRLSPLLRSHLEAARAIPPDLYDGARRTAKRARHALGDVFAEVDAILTFSAPGHAPEGFASTGSAIFNRLWTLMGCPAINVAGLSAANGMPVGVQVVGRFGRDRQALAVANLVEAAITA</sequence>
<dbReference type="SUPFAM" id="SSF75304">
    <property type="entry name" value="Amidase signature (AS) enzymes"/>
    <property type="match status" value="1"/>
</dbReference>
<dbReference type="InterPro" id="IPR036928">
    <property type="entry name" value="AS_sf"/>
</dbReference>
<dbReference type="PANTHER" id="PTHR11895">
    <property type="entry name" value="TRANSAMIDASE"/>
    <property type="match status" value="1"/>
</dbReference>
<name>A0A9W6CI45_XANFL</name>